<dbReference type="EMBL" id="JASBNA010000003">
    <property type="protein sequence ID" value="KAK7693421.1"/>
    <property type="molecule type" value="Genomic_DNA"/>
</dbReference>
<proteinExistence type="predicted"/>
<gene>
    <name evidence="1" type="ORF">QCA50_002989</name>
</gene>
<evidence type="ECO:0000313" key="1">
    <source>
        <dbReference type="EMBL" id="KAK7693421.1"/>
    </source>
</evidence>
<name>A0AAW0GV82_9APHY</name>
<keyword evidence="2" id="KW-1185">Reference proteome</keyword>
<comment type="caution">
    <text evidence="1">The sequence shown here is derived from an EMBL/GenBank/DDBJ whole genome shotgun (WGS) entry which is preliminary data.</text>
</comment>
<organism evidence="1 2">
    <name type="scientific">Cerrena zonata</name>
    <dbReference type="NCBI Taxonomy" id="2478898"/>
    <lineage>
        <taxon>Eukaryota</taxon>
        <taxon>Fungi</taxon>
        <taxon>Dikarya</taxon>
        <taxon>Basidiomycota</taxon>
        <taxon>Agaricomycotina</taxon>
        <taxon>Agaricomycetes</taxon>
        <taxon>Polyporales</taxon>
        <taxon>Cerrenaceae</taxon>
        <taxon>Cerrena</taxon>
    </lineage>
</organism>
<sequence length="84" mass="9725">MAEPEVIERLSLDGDDHASTFTLYENTLKIQRDSRDAPSIELETSLHNVLFAHLSEDRKLSISFLVKKKNKKGPFDFASCWWTR</sequence>
<evidence type="ECO:0000313" key="2">
    <source>
        <dbReference type="Proteomes" id="UP001385951"/>
    </source>
</evidence>
<accession>A0AAW0GV82</accession>
<protein>
    <submittedName>
        <fullName evidence="1">Uncharacterized protein</fullName>
    </submittedName>
</protein>
<reference evidence="1 2" key="1">
    <citation type="submission" date="2022-09" db="EMBL/GenBank/DDBJ databases">
        <authorList>
            <person name="Palmer J.M."/>
        </authorList>
    </citation>
    <scope>NUCLEOTIDE SEQUENCE [LARGE SCALE GENOMIC DNA]</scope>
    <source>
        <strain evidence="1 2">DSM 7382</strain>
    </source>
</reference>
<dbReference type="Proteomes" id="UP001385951">
    <property type="component" value="Unassembled WGS sequence"/>
</dbReference>
<dbReference type="AlphaFoldDB" id="A0AAW0GV82"/>